<feature type="compositionally biased region" description="Basic and acidic residues" evidence="3">
    <location>
        <begin position="883"/>
        <end position="1309"/>
    </location>
</feature>
<feature type="compositionally biased region" description="Polar residues" evidence="3">
    <location>
        <begin position="262"/>
        <end position="278"/>
    </location>
</feature>
<name>A0A7R8WDW2_9CRUS</name>
<feature type="region of interest" description="Disordered" evidence="3">
    <location>
        <begin position="179"/>
        <end position="300"/>
    </location>
</feature>
<feature type="region of interest" description="Disordered" evidence="3">
    <location>
        <begin position="363"/>
        <end position="714"/>
    </location>
</feature>
<feature type="compositionally biased region" description="Basic and acidic residues" evidence="3">
    <location>
        <begin position="1529"/>
        <end position="1557"/>
    </location>
</feature>
<evidence type="ECO:0000256" key="3">
    <source>
        <dbReference type="SAM" id="MobiDB-lite"/>
    </source>
</evidence>
<feature type="compositionally biased region" description="Basic and acidic residues" evidence="3">
    <location>
        <begin position="1618"/>
        <end position="1630"/>
    </location>
</feature>
<feature type="compositionally biased region" description="Polar residues" evidence="3">
    <location>
        <begin position="406"/>
        <end position="450"/>
    </location>
</feature>
<feature type="region of interest" description="Disordered" evidence="3">
    <location>
        <begin position="2092"/>
        <end position="2152"/>
    </location>
</feature>
<feature type="region of interest" description="Disordered" evidence="3">
    <location>
        <begin position="2400"/>
        <end position="2430"/>
    </location>
</feature>
<dbReference type="PROSITE" id="PS01180">
    <property type="entry name" value="CUB"/>
    <property type="match status" value="1"/>
</dbReference>
<feature type="compositionally biased region" description="Polar residues" evidence="3">
    <location>
        <begin position="675"/>
        <end position="697"/>
    </location>
</feature>
<feature type="compositionally biased region" description="Basic and acidic residues" evidence="3">
    <location>
        <begin position="558"/>
        <end position="599"/>
    </location>
</feature>
<feature type="compositionally biased region" description="Acidic residues" evidence="3">
    <location>
        <begin position="1594"/>
        <end position="1603"/>
    </location>
</feature>
<feature type="region of interest" description="Disordered" evidence="3">
    <location>
        <begin position="1847"/>
        <end position="1875"/>
    </location>
</feature>
<feature type="compositionally biased region" description="Basic and acidic residues" evidence="3">
    <location>
        <begin position="509"/>
        <end position="525"/>
    </location>
</feature>
<feature type="compositionally biased region" description="Basic and acidic residues" evidence="3">
    <location>
        <begin position="729"/>
        <end position="773"/>
    </location>
</feature>
<feature type="compositionally biased region" description="Basic and acidic residues" evidence="3">
    <location>
        <begin position="810"/>
        <end position="876"/>
    </location>
</feature>
<evidence type="ECO:0000313" key="4">
    <source>
        <dbReference type="EMBL" id="CAD7229833.1"/>
    </source>
</evidence>
<evidence type="ECO:0000256" key="2">
    <source>
        <dbReference type="PROSITE-ProRule" id="PRU00059"/>
    </source>
</evidence>
<evidence type="ECO:0000256" key="1">
    <source>
        <dbReference type="ARBA" id="ARBA00023157"/>
    </source>
</evidence>
<feature type="region of interest" description="Disordered" evidence="3">
    <location>
        <begin position="729"/>
        <end position="1706"/>
    </location>
</feature>
<proteinExistence type="predicted"/>
<feature type="region of interest" description="Disordered" evidence="3">
    <location>
        <begin position="1965"/>
        <end position="1995"/>
    </location>
</feature>
<feature type="compositionally biased region" description="Low complexity" evidence="3">
    <location>
        <begin position="2092"/>
        <end position="2115"/>
    </location>
</feature>
<reference evidence="4" key="1">
    <citation type="submission" date="2020-11" db="EMBL/GenBank/DDBJ databases">
        <authorList>
            <person name="Tran Van P."/>
        </authorList>
    </citation>
    <scope>NUCLEOTIDE SEQUENCE</scope>
</reference>
<feature type="compositionally biased region" description="Basic and acidic residues" evidence="3">
    <location>
        <begin position="1486"/>
        <end position="1521"/>
    </location>
</feature>
<feature type="compositionally biased region" description="Low complexity" evidence="3">
    <location>
        <begin position="2409"/>
        <end position="2420"/>
    </location>
</feature>
<feature type="compositionally biased region" description="Basic and acidic residues" evidence="3">
    <location>
        <begin position="613"/>
        <end position="637"/>
    </location>
</feature>
<feature type="compositionally biased region" description="Basic and acidic residues" evidence="3">
    <location>
        <begin position="1675"/>
        <end position="1706"/>
    </location>
</feature>
<feature type="compositionally biased region" description="Basic and acidic residues" evidence="3">
    <location>
        <begin position="365"/>
        <end position="380"/>
    </location>
</feature>
<protein>
    <submittedName>
        <fullName evidence="4">Uncharacterized protein</fullName>
    </submittedName>
</protein>
<dbReference type="OrthoDB" id="6381944at2759"/>
<feature type="compositionally biased region" description="Basic and acidic residues" evidence="3">
    <location>
        <begin position="1567"/>
        <end position="1588"/>
    </location>
</feature>
<comment type="caution">
    <text evidence="2">Lacks conserved residue(s) required for the propagation of feature annotation.</text>
</comment>
<accession>A0A7R8WDW2</accession>
<dbReference type="SUPFAM" id="SSF49854">
    <property type="entry name" value="Spermadhesin, CUB domain"/>
    <property type="match status" value="1"/>
</dbReference>
<feature type="compositionally biased region" description="Polar residues" evidence="3">
    <location>
        <begin position="534"/>
        <end position="543"/>
    </location>
</feature>
<feature type="region of interest" description="Disordered" evidence="3">
    <location>
        <begin position="109"/>
        <end position="131"/>
    </location>
</feature>
<sequence>MERPPGNLQKTNRTMKGNIILHLLASIRGCGSVPAEIHILRGEKRTIAFWTSDSEGAKMTTVHQEDALSSTTTKGNDCPARCPTLPQAYNNCFQQLVSSCFGTGTEAPEVTSSRSSGPHTHPVETFDLGKKPEHGASTGIFMEETAVSPGSTAIKISTQSMSQDLSGRRDQFQVIPFHLEPTKSPTGPAESKPFQDDADAPLIPENQTTDDKDITTKAPFSPIKDITTDKPFFPIKDVTNDKPSSPIKDITTDKPSSPIKYITTNKPSSIRDITTDKPSSIKDITTEKPSSPIKDVTTEKPSSFVKDVTTKAASSPIKTVAGTTWIIDKVVTENNEEIIERDPQLFSKTTETEEVKPALAVESNEQFKAKETEFKDHTEVDSTQTTVMENEDATEASEHPDAHGVKTSTETTVIKSTEGSVMESTEGSAMKSTEKSVMSTEGSVMGSTEINAMKGTERSISTNTEKAVIKEQSPGSINIERPTDPNGMWEDAELKTHDIDDSSSPTEMADMKEQTEGAQEEKTAEEINEPTPDVDQTGTSTKANPKEPTDALQLNESTKLKELKEDMKPPGETGVKEPMEKTKTDKFTVTETFAEREEPLLTEETTDGMGLTDSDKMDTPTEKSTGEGAEMKNRTSEVDEQEALTESVDTEMLTTETDAEREKTEDSKRTPAIVPQTSPATTESEISNKVVTKTDVSVENEERTQQLETFHDDVEDDFQIGELVEEKIQTIEAETKTEQKEATKEGIKEPQTEAEDGEKTETMEPERKTHGTENMENETMESKTDTEETANRREETRETNTEDTENMEEEISKPETETPDTEETKEIMKPETETPDMEKKEEMVKPETETLDTEKKEEMMKPETETPDMEKKEEMMKPQTETPHMEKKEEMVKPETETPDLEKKEEMMKLETETPAMEKKEEMMKPETETPDTEKKEEIMKPETETPAMEKKEEMMKLETETPAMEKKEEMMKPETETPDTEKKEEIMKPETETPAMEKKEDMMKPETKTLDTEKKEEMMKPETETLDIEKKEEMMKPEMKTPDMEKKEEMMKPEMETKDTENKEEMMKPETETLDTEKKEEMMKPETKTPDMEKKEEMMQPETKTPDMEKKEEMMKPETETLDTEEKKEIMKPETETLDIEKKEEMMKPETESLDSEKKEEMMKPETKTLDMEKKEKMMKPETETPDTEKKEEMMKLETESLDTEKKEEMMKPETKTPDTENKEDMVEQKTGNEEMQHTKEEMVGAKMEGESTTEETKNMKEELMEPRIGTERTEEMKETKMKPEAKTEDRKLEILEPEMESREKENDELGMAEIDTTTNEQTEKQIPDPAVANEQMESVRDEVMGPEEETRRGTDDKRELIEEPPKTTTKEPEIPQEKMKKPRKETEETEKTQNITGRERDIQETENMKREKVEPRRENEEAENIKEEMTERKIMKKMEPETKTEEIGDKKVEMTDPKTENMKGVTKEPETKVEEIGTMNEEIMETKTKIEETKKMKDELTKPKTENMEAKATEQKTENTEDGIEETASKREENMEPEAKTQEMKDREEEMKEPKANVGETNRNMNEDEVREPDMKTVESKEDMTKPKTNINEEEKEENEDPSNREASMVSKTQKKQNEEVEGEKPSEGEEVASVKEAYLMKSIDSQEAPGSKLITTPGDGGAEITSHAGMNKTDEKTTSFESDSERNNSMDKKAEGARKKPDMAEELRNAQPYDLLPIGTGSIVGVDLKDNEPPGKPVGNKLITKSKLKPPGTVTDIVLETGFDFVDEKKKTKGKGTPQVSVISLLNGAPEGSVVEVDLSDDLIGGGFEEDLETSASNQHETVVLPPEDTDAVQHKLKISSYRRVDEPASTHAQDLFSKKRGDQPSTTTEKSTTQFDYWTYFNSIYQLAAQRRTTTTETPSSDPFAMIQAPNLNGKEPEEFEGHINGTFETPPPTSEVGNNEDDDDIITLDNFQNFHKLTQMKKTPPPSANPSGEDIVNGKGSAAQPPPLASVKKAPPNEMPQKGIGSVLPYAFHNIRDGDFAEINVGSVFQTSGEGDAHMYHDPQESKQSVQTGQIVIKQDPQIPSEHLDVHHVNGNRNIPVLIKRMTSTIRPTPSTTRGSSSTTSTSPASKAMEDEGDPVEESTSTSPKENVETTEHALEIPDEKSTAGTLVDITTFRVPAPLPYTTMRPIPLKNYYSPQGWLPVGALDDQSAWDVYTSPDYETPYSSDAGDNQNSPFYDYEAYDTKYQGPVYLPTVFNDEIDRESIDTEALNTTDIPQESYSGTEETVTDNSLISSIVGPETVFEELIESTTDATEIPDETTEPQSPVLPAETREDVTADFIDEAGVIPNVINKIPPADPYYDNFPKYQLKKPLLVDKPLLDIEDDFNNIIRNAPELNNKFVPEMQLLPQWVPSTSEGVQSVTTEATETKTATAPPSDATVNPPEEPALLKELLSVTPSAEKQEKVSPIVVYSGGGNNRLQEPLHHESYRQLKPFDAVQSIRRGDAEFYRFINAQPFVVKRSFLRGFRPPRKNRMKREIHFDGSVSCEWTIKTEEDLYMLVTFKNLSAPYTVDCQGAYIEVERENNGYQARWCGNKVEDNARSNILFARHEIRVSVFDDMKDPEGRGGVPTGFQADVEVIDLKNSEEYQKFKESDAYKQVRRLVEG</sequence>
<feature type="compositionally biased region" description="Basic and acidic residues" evidence="3">
    <location>
        <begin position="1339"/>
        <end position="1477"/>
    </location>
</feature>
<gene>
    <name evidence="4" type="ORF">CTOB1V02_LOCUS7699</name>
</gene>
<keyword evidence="1" id="KW-1015">Disulfide bond</keyword>
<feature type="compositionally biased region" description="Basic and acidic residues" evidence="3">
    <location>
        <begin position="700"/>
        <end position="712"/>
    </location>
</feature>
<feature type="compositionally biased region" description="Basic and acidic residues" evidence="3">
    <location>
        <begin position="2135"/>
        <end position="2151"/>
    </location>
</feature>
<dbReference type="InterPro" id="IPR035914">
    <property type="entry name" value="Sperma_CUB_dom_sf"/>
</dbReference>
<dbReference type="InterPro" id="IPR000859">
    <property type="entry name" value="CUB_dom"/>
</dbReference>
<feature type="compositionally biased region" description="Basic and acidic residues" evidence="3">
    <location>
        <begin position="780"/>
        <end position="800"/>
    </location>
</feature>
<dbReference type="EMBL" id="OB662308">
    <property type="protein sequence ID" value="CAD7229833.1"/>
    <property type="molecule type" value="Genomic_DNA"/>
</dbReference>
<organism evidence="4">
    <name type="scientific">Cyprideis torosa</name>
    <dbReference type="NCBI Taxonomy" id="163714"/>
    <lineage>
        <taxon>Eukaryota</taxon>
        <taxon>Metazoa</taxon>
        <taxon>Ecdysozoa</taxon>
        <taxon>Arthropoda</taxon>
        <taxon>Crustacea</taxon>
        <taxon>Oligostraca</taxon>
        <taxon>Ostracoda</taxon>
        <taxon>Podocopa</taxon>
        <taxon>Podocopida</taxon>
        <taxon>Cytherocopina</taxon>
        <taxon>Cytheroidea</taxon>
        <taxon>Cytherideidae</taxon>
        <taxon>Cyprideis</taxon>
    </lineage>
</organism>
<feature type="compositionally biased region" description="Basic and acidic residues" evidence="3">
    <location>
        <begin position="658"/>
        <end position="669"/>
    </location>
</feature>
<feature type="compositionally biased region" description="Basic and acidic residues" evidence="3">
    <location>
        <begin position="121"/>
        <end position="131"/>
    </location>
</feature>
<dbReference type="Gene3D" id="2.60.120.290">
    <property type="entry name" value="Spermadhesin, CUB domain"/>
    <property type="match status" value="1"/>
</dbReference>